<sequence>MNAEETRAVLKLVRHTRRCNGRDVCSCMLRVESAYFQKNLAGKAAAKKRRVDAPAAAKNKAHKYEKVTNIQQLNYELKLYIASFLSPPALCRLGMTNKTFRRDVDIMAKQAIGQFLAEAKPDKLLKQEKPKENESWSKLLHNQFTCVHKLFVYYSGYKTGPMRQQFAHWAFGIVCVDPNEPHRIILPNTWTFHGHNPWQRLRGNGKGGEWQLTKKYADNKAPSDFLENVKTWANSLKPGSMLTIAYQNTGSTQPAWWEAQVWYVWRGDGKQYPAIVYDPETETRIEVHPDELEEHFRTHPLHVIDVSTKPGSLCRRCASQNRTFKYCHVDKGHPML</sequence>
<evidence type="ECO:0000313" key="1">
    <source>
        <dbReference type="EMBL" id="KAL3673521.1"/>
    </source>
</evidence>
<protein>
    <recommendedName>
        <fullName evidence="3">F-box domain-containing protein</fullName>
    </recommendedName>
</protein>
<organism evidence="1 2">
    <name type="scientific">Phytophthora oleae</name>
    <dbReference type="NCBI Taxonomy" id="2107226"/>
    <lineage>
        <taxon>Eukaryota</taxon>
        <taxon>Sar</taxon>
        <taxon>Stramenopiles</taxon>
        <taxon>Oomycota</taxon>
        <taxon>Peronosporomycetes</taxon>
        <taxon>Peronosporales</taxon>
        <taxon>Peronosporaceae</taxon>
        <taxon>Phytophthora</taxon>
    </lineage>
</organism>
<keyword evidence="2" id="KW-1185">Reference proteome</keyword>
<comment type="caution">
    <text evidence="1">The sequence shown here is derived from an EMBL/GenBank/DDBJ whole genome shotgun (WGS) entry which is preliminary data.</text>
</comment>
<reference evidence="1 2" key="1">
    <citation type="submission" date="2024-09" db="EMBL/GenBank/DDBJ databases">
        <title>Genome sequencing and assembly of Phytophthora oleae, isolate VK10A, causative agent of rot of olive drupes.</title>
        <authorList>
            <person name="Conti Taguali S."/>
            <person name="Riolo M."/>
            <person name="La Spada F."/>
            <person name="Cacciola S.O."/>
            <person name="Dionisio G."/>
        </authorList>
    </citation>
    <scope>NUCLEOTIDE SEQUENCE [LARGE SCALE GENOMIC DNA]</scope>
    <source>
        <strain evidence="1 2">VK10A</strain>
    </source>
</reference>
<dbReference type="SUPFAM" id="SSF81383">
    <property type="entry name" value="F-box domain"/>
    <property type="match status" value="1"/>
</dbReference>
<accession>A0ABD3G4D9</accession>
<evidence type="ECO:0008006" key="3">
    <source>
        <dbReference type="Google" id="ProtNLM"/>
    </source>
</evidence>
<dbReference type="InterPro" id="IPR036047">
    <property type="entry name" value="F-box-like_dom_sf"/>
</dbReference>
<gene>
    <name evidence="1" type="ORF">V7S43_001229</name>
</gene>
<proteinExistence type="predicted"/>
<evidence type="ECO:0000313" key="2">
    <source>
        <dbReference type="Proteomes" id="UP001632037"/>
    </source>
</evidence>
<name>A0ABD3G4D9_9STRA</name>
<dbReference type="AlphaFoldDB" id="A0ABD3G4D9"/>
<dbReference type="EMBL" id="JBIMZQ010000002">
    <property type="protein sequence ID" value="KAL3673521.1"/>
    <property type="molecule type" value="Genomic_DNA"/>
</dbReference>
<dbReference type="Proteomes" id="UP001632037">
    <property type="component" value="Unassembled WGS sequence"/>
</dbReference>